<sequence length="577" mass="59186">MPISILCPLPLTKPTKFRSTNEKRQMQCARIRRHLLIRTAAAAAADIGRATEAGRHGLGRLSAPDGRVDGRVKARLAHGVGKRHEGVYDGAVADLGWRVAAQVLKRRGQSHAPELDGAAAVGGLGQRNVLLDGSAQRDKEDAENAAERAAHLALNNVLELQQHGDGGAASGKAGVERGEQRRGARLERLAAVAVAHDRVPLGQVGLRLDQVVACGAQHRLEQGRIRLEVAGVVGRLVLGFGRRHELVFACAALGLGAGDRLPVGVCAGVEEGFDLVGRVAAVTGGGGDVDDGDGKGGRVERRLEEAGADAGRVHAPVALELLEELVDQGAHLEVRHAAKVADEQHGLVAGAKVDVAALRVFFVEAVGEDLLDKVLRRGRGGELLVAGLVVGAGAELDLVVLERGVLGAARNVTVIQRGGDGDDLLGKGNAEVAALAADGDVVAADDGAAAVALCGGLFVGEAKVQAVAGVVCDDEDGALVARYSVYARDNLLGARAGKDVALDGGREHVLADVAAPAGLVAGAAAGDEDHLGLVIVRVKDDAIGLVEAEAGVVANDASQGLVDEAVGRVKEVTLRHG</sequence>
<dbReference type="Proteomes" id="UP000235728">
    <property type="component" value="Unassembled WGS sequence"/>
</dbReference>
<dbReference type="AlphaFoldDB" id="A0A2N6NWC2"/>
<name>A0A2N6NWC2_BEABA</name>
<evidence type="ECO:0000313" key="1">
    <source>
        <dbReference type="EMBL" id="PMB71564.1"/>
    </source>
</evidence>
<proteinExistence type="predicted"/>
<reference evidence="1 2" key="1">
    <citation type="journal article" date="2016" name="Appl. Microbiol. Biotechnol.">
        <title>Characterization of T-DNA insertion mutants with decreased virulence in the entomopathogenic fungus Beauveria bassiana JEF-007.</title>
        <authorList>
            <person name="Kim S."/>
            <person name="Lee S.J."/>
            <person name="Nai Y.S."/>
            <person name="Yu J.S."/>
            <person name="Lee M.R."/>
            <person name="Yang Y.T."/>
            <person name="Kim J.S."/>
        </authorList>
    </citation>
    <scope>NUCLEOTIDE SEQUENCE [LARGE SCALE GENOMIC DNA]</scope>
    <source>
        <strain evidence="1 2">JEF-007</strain>
    </source>
</reference>
<organism evidence="1 2">
    <name type="scientific">Beauveria bassiana</name>
    <name type="common">White muscardine disease fungus</name>
    <name type="synonym">Tritirachium shiotae</name>
    <dbReference type="NCBI Taxonomy" id="176275"/>
    <lineage>
        <taxon>Eukaryota</taxon>
        <taxon>Fungi</taxon>
        <taxon>Dikarya</taxon>
        <taxon>Ascomycota</taxon>
        <taxon>Pezizomycotina</taxon>
        <taxon>Sordariomycetes</taxon>
        <taxon>Hypocreomycetidae</taxon>
        <taxon>Hypocreales</taxon>
        <taxon>Cordycipitaceae</taxon>
        <taxon>Beauveria</taxon>
    </lineage>
</organism>
<dbReference type="EMBL" id="MRVG01000002">
    <property type="protein sequence ID" value="PMB71564.1"/>
    <property type="molecule type" value="Genomic_DNA"/>
</dbReference>
<accession>A0A2N6NWC2</accession>
<gene>
    <name evidence="1" type="ORF">BM221_001654</name>
</gene>
<protein>
    <submittedName>
        <fullName evidence="1">Uncharacterized protein</fullName>
    </submittedName>
</protein>
<evidence type="ECO:0000313" key="2">
    <source>
        <dbReference type="Proteomes" id="UP000235728"/>
    </source>
</evidence>
<comment type="caution">
    <text evidence="1">The sequence shown here is derived from an EMBL/GenBank/DDBJ whole genome shotgun (WGS) entry which is preliminary data.</text>
</comment>